<sequence>MSSDKMVDDSNWLQPVLGSYQAEAVAQSLVRAQEINLRRVEEKEKKPSSWTIRAVIRPKEPLHAIIVHHTITSMCKGEIACWTYISQGMERVGQKEIVFTVLRNTESERKKDFPNDPLRWIEIVYSMAKGGCRVGEFEHTDFQVSDFLGRSDVSWIVYCPACPIPNVDDFLLPRDYLQAIPLLVAEAEVAEKYGLMRTLGHLGASERWFPWPPWFDRYRKPCITAAQMQGSIKEEMQFQHVKGLSCVKKGPNIILRVPKMSEPLLVEALLRHSPDQAFPLNTVHHINSDSGLLWDNRDPQPRGYSAGNANECMNLNYFAFCPVMLADETWHKIRNCIQNMRPCHISLAELQFLLRLEKPSVPELTSLFQSLLNDSHRLTVKTPGAMAKQKLIYIDVIWLNTRKGDKKKTFPTGHPRLGMYFVITAVLRVEEKRRMKVINGNVI</sequence>
<dbReference type="OMA" id="YMFMLAD"/>
<name>E5R2L1_ARTGP</name>
<dbReference type="eggNOG" id="ENOG502SRD6">
    <property type="taxonomic scope" value="Eukaryota"/>
</dbReference>
<dbReference type="AlphaFoldDB" id="E5R2L1"/>
<dbReference type="Proteomes" id="UP000002669">
    <property type="component" value="Unassembled WGS sequence"/>
</dbReference>
<gene>
    <name evidence="1" type="ORF">MGYG_01690</name>
</gene>
<evidence type="ECO:0000313" key="1">
    <source>
        <dbReference type="EMBL" id="EFQ98669.1"/>
    </source>
</evidence>
<accession>E5R2L1</accession>
<dbReference type="InParanoid" id="E5R2L1"/>
<proteinExistence type="predicted"/>
<reference evidence="2" key="1">
    <citation type="journal article" date="2012" name="MBio">
        <title>Comparative genome analysis of Trichophyton rubrum and related dermatophytes reveals candidate genes involved in infection.</title>
        <authorList>
            <person name="Martinez D.A."/>
            <person name="Oliver B.G."/>
            <person name="Graeser Y."/>
            <person name="Goldberg J.M."/>
            <person name="Li W."/>
            <person name="Martinez-Rossi N.M."/>
            <person name="Monod M."/>
            <person name="Shelest E."/>
            <person name="Barton R.C."/>
            <person name="Birch E."/>
            <person name="Brakhage A.A."/>
            <person name="Chen Z."/>
            <person name="Gurr S.J."/>
            <person name="Heiman D."/>
            <person name="Heitman J."/>
            <person name="Kosti I."/>
            <person name="Rossi A."/>
            <person name="Saif S."/>
            <person name="Samalova M."/>
            <person name="Saunders C.W."/>
            <person name="Shea T."/>
            <person name="Summerbell R.C."/>
            <person name="Xu J."/>
            <person name="Young S."/>
            <person name="Zeng Q."/>
            <person name="Birren B.W."/>
            <person name="Cuomo C.A."/>
            <person name="White T.C."/>
        </authorList>
    </citation>
    <scope>NUCLEOTIDE SEQUENCE [LARGE SCALE GENOMIC DNA]</scope>
    <source>
        <strain evidence="2">ATCC MYA-4604 / CBS 118893</strain>
    </source>
</reference>
<dbReference type="GO" id="GO:0016197">
    <property type="term" value="P:endosomal transport"/>
    <property type="evidence" value="ECO:0007669"/>
    <property type="project" value="TreeGrafter"/>
</dbReference>
<dbReference type="GeneID" id="10032956"/>
<dbReference type="HOGENOM" id="CLU_727564_0_0_1"/>
<dbReference type="PANTHER" id="PTHR46319">
    <property type="entry name" value="ZINC FINGER FYVE DOMAIN-CONTAINING PROTEIN"/>
    <property type="match status" value="1"/>
</dbReference>
<evidence type="ECO:0000313" key="2">
    <source>
        <dbReference type="Proteomes" id="UP000002669"/>
    </source>
</evidence>
<protein>
    <submittedName>
        <fullName evidence="1">Uncharacterized protein</fullName>
    </submittedName>
</protein>
<dbReference type="RefSeq" id="XP_003177621.1">
    <property type="nucleotide sequence ID" value="XM_003177573.1"/>
</dbReference>
<dbReference type="EMBL" id="DS989822">
    <property type="protein sequence ID" value="EFQ98669.1"/>
    <property type="molecule type" value="Genomic_DNA"/>
</dbReference>
<keyword evidence="2" id="KW-1185">Reference proteome</keyword>
<dbReference type="VEuPathDB" id="FungiDB:MGYG_01690"/>
<organism evidence="2">
    <name type="scientific">Arthroderma gypseum (strain ATCC MYA-4604 / CBS 118893)</name>
    <name type="common">Microsporum gypseum</name>
    <dbReference type="NCBI Taxonomy" id="535722"/>
    <lineage>
        <taxon>Eukaryota</taxon>
        <taxon>Fungi</taxon>
        <taxon>Dikarya</taxon>
        <taxon>Ascomycota</taxon>
        <taxon>Pezizomycotina</taxon>
        <taxon>Eurotiomycetes</taxon>
        <taxon>Eurotiomycetidae</taxon>
        <taxon>Onygenales</taxon>
        <taxon>Arthrodermataceae</taxon>
        <taxon>Nannizzia</taxon>
    </lineage>
</organism>
<dbReference type="OrthoDB" id="5872154at2759"/>
<dbReference type="GO" id="GO:0031901">
    <property type="term" value="C:early endosome membrane"/>
    <property type="evidence" value="ECO:0007669"/>
    <property type="project" value="TreeGrafter"/>
</dbReference>
<dbReference type="PANTHER" id="PTHR46319:SF3">
    <property type="entry name" value="ZINC FINGER FYVE DOMAIN-CONTAINING PROTEIN"/>
    <property type="match status" value="1"/>
</dbReference>